<sequence length="77" mass="8283">MDTCINGEVEALVGGFGSDGYSAFSNRASPLNSDGNNAHFGVYNRILADQQKFDFQAGLVESDQSSLNCKGALWRYG</sequence>
<protein>
    <submittedName>
        <fullName evidence="1">OMP494</fullName>
    </submittedName>
</protein>
<name>A0A1M4NFF7_HELAC</name>
<proteinExistence type="predicted"/>
<organism evidence="1">
    <name type="scientific">Helicobacter acinonychis</name>
    <name type="common">Helicobacter acinonyx</name>
    <dbReference type="NCBI Taxonomy" id="212"/>
    <lineage>
        <taxon>Bacteria</taxon>
        <taxon>Pseudomonadati</taxon>
        <taxon>Campylobacterota</taxon>
        <taxon>Epsilonproteobacteria</taxon>
        <taxon>Campylobacterales</taxon>
        <taxon>Helicobacteraceae</taxon>
        <taxon>Helicobacter</taxon>
    </lineage>
</organism>
<dbReference type="AlphaFoldDB" id="A0A1M4NFF7"/>
<reference evidence="1" key="1">
    <citation type="submission" date="2016-10" db="EMBL/GenBank/DDBJ databases">
        <title>Proteomic and phylogenetic analysis of the outer membrane protein repertoire of gastric Helicobacter species.</title>
        <authorList>
            <person name="Joosten M."/>
        </authorList>
    </citation>
    <scope>NUCLEOTIDE SEQUENCE</scope>
    <source>
        <strain evidence="1">Acino1</strain>
    </source>
</reference>
<evidence type="ECO:0000313" key="1">
    <source>
        <dbReference type="EMBL" id="SFZ70491.1"/>
    </source>
</evidence>
<dbReference type="EMBL" id="LT632741">
    <property type="protein sequence ID" value="SFZ70491.1"/>
    <property type="molecule type" value="Genomic_DNA"/>
</dbReference>
<accession>A0A1M4NFF7</accession>
<gene>
    <name evidence="1" type="primary">omp494</name>
</gene>